<gene>
    <name evidence="1" type="ORF">E5288_WYG020487</name>
</gene>
<dbReference type="Proteomes" id="UP000322234">
    <property type="component" value="Unassembled WGS sequence"/>
</dbReference>
<comment type="caution">
    <text evidence="1">The sequence shown here is derived from an EMBL/GenBank/DDBJ whole genome shotgun (WGS) entry which is preliminary data.</text>
</comment>
<protein>
    <submittedName>
        <fullName evidence="1">Uncharacterized protein</fullName>
    </submittedName>
</protein>
<dbReference type="AlphaFoldDB" id="A0A6B0S5E1"/>
<reference evidence="1" key="1">
    <citation type="submission" date="2019-10" db="EMBL/GenBank/DDBJ databases">
        <title>The sequence and de novo assembly of the wild yak genome.</title>
        <authorList>
            <person name="Liu Y."/>
        </authorList>
    </citation>
    <scope>NUCLEOTIDE SEQUENCE [LARGE SCALE GENOMIC DNA]</scope>
    <source>
        <strain evidence="1">WY2019</strain>
    </source>
</reference>
<sequence>MLSVAARHNQLPFPAAQRTATPRSVNPSTLVPAQGLPTLRSPLSTNQLYFSKNEFHMGHLEVEHYIDSYLNQLDFSFSVKRVIKWLLYIIFSIDYADIFENSLEKAISDKNGER</sequence>
<proteinExistence type="predicted"/>
<evidence type="ECO:0000313" key="2">
    <source>
        <dbReference type="Proteomes" id="UP000322234"/>
    </source>
</evidence>
<dbReference type="EMBL" id="VBQZ03000173">
    <property type="protein sequence ID" value="MXQ96741.1"/>
    <property type="molecule type" value="Genomic_DNA"/>
</dbReference>
<keyword evidence="2" id="KW-1185">Reference proteome</keyword>
<accession>A0A6B0S5E1</accession>
<evidence type="ECO:0000313" key="1">
    <source>
        <dbReference type="EMBL" id="MXQ96741.1"/>
    </source>
</evidence>
<organism evidence="1 2">
    <name type="scientific">Bos mutus</name>
    <name type="common">wild yak</name>
    <dbReference type="NCBI Taxonomy" id="72004"/>
    <lineage>
        <taxon>Eukaryota</taxon>
        <taxon>Metazoa</taxon>
        <taxon>Chordata</taxon>
        <taxon>Craniata</taxon>
        <taxon>Vertebrata</taxon>
        <taxon>Euteleostomi</taxon>
        <taxon>Mammalia</taxon>
        <taxon>Eutheria</taxon>
        <taxon>Laurasiatheria</taxon>
        <taxon>Artiodactyla</taxon>
        <taxon>Ruminantia</taxon>
        <taxon>Pecora</taxon>
        <taxon>Bovidae</taxon>
        <taxon>Bovinae</taxon>
        <taxon>Bos</taxon>
    </lineage>
</organism>
<name>A0A6B0S5E1_9CETA</name>